<keyword evidence="2" id="KW-1185">Reference proteome</keyword>
<dbReference type="EMBL" id="CP003350">
    <property type="protein sequence ID" value="AFC87472.1"/>
    <property type="molecule type" value="Genomic_DNA"/>
</dbReference>
<dbReference type="AlphaFoldDB" id="H8L0H7"/>
<dbReference type="Proteomes" id="UP000005234">
    <property type="component" value="Chromosome"/>
</dbReference>
<evidence type="ECO:0000313" key="1">
    <source>
        <dbReference type="EMBL" id="AFC87472.1"/>
    </source>
</evidence>
<dbReference type="KEGG" id="fau:Fraau_3147"/>
<dbReference type="HOGENOM" id="CLU_3061796_0_0_6"/>
<reference evidence="1" key="1">
    <citation type="submission" date="2012-02" db="EMBL/GenBank/DDBJ databases">
        <title>The complete genome of Frateuria aurantia DSM 6220.</title>
        <authorList>
            <consortium name="US DOE Joint Genome Institute (JGI-PGF)"/>
            <person name="Lucas S."/>
            <person name="Copeland A."/>
            <person name="Lapidus A."/>
            <person name="Glavina del Rio T."/>
            <person name="Dalin E."/>
            <person name="Tice H."/>
            <person name="Bruce D."/>
            <person name="Goodwin L."/>
            <person name="Pitluck S."/>
            <person name="Peters L."/>
            <person name="Ovchinnikova G."/>
            <person name="Teshima H."/>
            <person name="Kyrpides N."/>
            <person name="Mavromatis K."/>
            <person name="Ivanova N."/>
            <person name="Brettin T."/>
            <person name="Detter J.C."/>
            <person name="Han C."/>
            <person name="Larimer F."/>
            <person name="Land M."/>
            <person name="Hauser L."/>
            <person name="Markowitz V."/>
            <person name="Cheng J.-F."/>
            <person name="Hugenholtz P."/>
            <person name="Woyke T."/>
            <person name="Wu D."/>
            <person name="Brambilla E."/>
            <person name="Klenk H.-P."/>
            <person name="Eisen J.A."/>
        </authorList>
    </citation>
    <scope>NUCLEOTIDE SEQUENCE</scope>
    <source>
        <strain evidence="1">DSM 6220</strain>
    </source>
</reference>
<proteinExistence type="predicted"/>
<sequence>MLPEILLLLVCERDSIGFRAGQGRKCESLKSMFSWCLSVAWAYRAAQWACTIA</sequence>
<gene>
    <name evidence="1" type="ordered locus">Fraau_3147</name>
</gene>
<accession>H8L0H7</accession>
<organism evidence="1 2">
    <name type="scientific">Frateuria aurantia (strain ATCC 33424 / DSM 6220 / KCTC 2777 / LMG 1558 / NBRC 3245 / NCIMB 13370)</name>
    <name type="common">Acetobacter aurantius</name>
    <dbReference type="NCBI Taxonomy" id="767434"/>
    <lineage>
        <taxon>Bacteria</taxon>
        <taxon>Pseudomonadati</taxon>
        <taxon>Pseudomonadota</taxon>
        <taxon>Gammaproteobacteria</taxon>
        <taxon>Lysobacterales</taxon>
        <taxon>Rhodanobacteraceae</taxon>
        <taxon>Frateuria</taxon>
    </lineage>
</organism>
<evidence type="ECO:0000313" key="2">
    <source>
        <dbReference type="Proteomes" id="UP000005234"/>
    </source>
</evidence>
<name>H8L0H7_FRAAD</name>
<protein>
    <submittedName>
        <fullName evidence="1">Uncharacterized protein</fullName>
    </submittedName>
</protein>